<evidence type="ECO:0000256" key="4">
    <source>
        <dbReference type="ARBA" id="ARBA00022989"/>
    </source>
</evidence>
<keyword evidence="5 6" id="KW-0472">Membrane</keyword>
<evidence type="ECO:0000256" key="2">
    <source>
        <dbReference type="ARBA" id="ARBA00022692"/>
    </source>
</evidence>
<accession>A0A927U6X1</accession>
<proteinExistence type="predicted"/>
<comment type="caution">
    <text evidence="7">The sequence shown here is derived from an EMBL/GenBank/DDBJ whole genome shotgun (WGS) entry which is preliminary data.</text>
</comment>
<dbReference type="PANTHER" id="PTHR30474">
    <property type="entry name" value="CELL CYCLE PROTEIN"/>
    <property type="match status" value="1"/>
</dbReference>
<dbReference type="GO" id="GO:0051301">
    <property type="term" value="P:cell division"/>
    <property type="evidence" value="ECO:0007669"/>
    <property type="project" value="InterPro"/>
</dbReference>
<dbReference type="EMBL" id="SVER01000010">
    <property type="protein sequence ID" value="MBE5919160.1"/>
    <property type="molecule type" value="Genomic_DNA"/>
</dbReference>
<dbReference type="Proteomes" id="UP000766246">
    <property type="component" value="Unassembled WGS sequence"/>
</dbReference>
<feature type="transmembrane region" description="Helical" evidence="6">
    <location>
        <begin position="272"/>
        <end position="293"/>
    </location>
</feature>
<feature type="transmembrane region" description="Helical" evidence="6">
    <location>
        <begin position="151"/>
        <end position="167"/>
    </location>
</feature>
<reference evidence="7" key="1">
    <citation type="submission" date="2019-04" db="EMBL/GenBank/DDBJ databases">
        <title>Evolution of Biomass-Degrading Anaerobic Consortia Revealed by Metagenomics.</title>
        <authorList>
            <person name="Peng X."/>
        </authorList>
    </citation>
    <scope>NUCLEOTIDE SEQUENCE</scope>
    <source>
        <strain evidence="7">SIG311</strain>
    </source>
</reference>
<feature type="transmembrane region" description="Helical" evidence="6">
    <location>
        <begin position="41"/>
        <end position="60"/>
    </location>
</feature>
<gene>
    <name evidence="7" type="ORF">E7272_04875</name>
</gene>
<comment type="subcellular location">
    <subcellularLocation>
        <location evidence="1">Membrane</location>
        <topology evidence="1">Multi-pass membrane protein</topology>
    </subcellularLocation>
</comment>
<organism evidence="7 8">
    <name type="scientific">Pseudobutyrivibrio ruminis</name>
    <dbReference type="NCBI Taxonomy" id="46206"/>
    <lineage>
        <taxon>Bacteria</taxon>
        <taxon>Bacillati</taxon>
        <taxon>Bacillota</taxon>
        <taxon>Clostridia</taxon>
        <taxon>Lachnospirales</taxon>
        <taxon>Lachnospiraceae</taxon>
        <taxon>Pseudobutyrivibrio</taxon>
    </lineage>
</organism>
<evidence type="ECO:0000256" key="1">
    <source>
        <dbReference type="ARBA" id="ARBA00004141"/>
    </source>
</evidence>
<dbReference type="GO" id="GO:0032153">
    <property type="term" value="C:cell division site"/>
    <property type="evidence" value="ECO:0007669"/>
    <property type="project" value="TreeGrafter"/>
</dbReference>
<keyword evidence="4 6" id="KW-1133">Transmembrane helix</keyword>
<dbReference type="GO" id="GO:0005886">
    <property type="term" value="C:plasma membrane"/>
    <property type="evidence" value="ECO:0007669"/>
    <property type="project" value="TreeGrafter"/>
</dbReference>
<feature type="transmembrane region" description="Helical" evidence="6">
    <location>
        <begin position="128"/>
        <end position="145"/>
    </location>
</feature>
<feature type="transmembrane region" description="Helical" evidence="6">
    <location>
        <begin position="341"/>
        <end position="361"/>
    </location>
</feature>
<protein>
    <submittedName>
        <fullName evidence="7">Rod shape-determining protein RodA</fullName>
    </submittedName>
</protein>
<dbReference type="Pfam" id="PF01098">
    <property type="entry name" value="FTSW_RODA_SPOVE"/>
    <property type="match status" value="1"/>
</dbReference>
<sequence length="371" mass="40897">MFHNYKFKNLDIRLIIAVIALTIIGIFVIGSANEANQQKQILGMILGILVMTGMALIDYDFLLHFHWFFYAIVIGLLLSVLLFGEKTGGATRWIDVGIRFQPSELAKILLILFFAWFLMMYEEDINKPKILAFIIGLSAFPLFLIEKEPDLSTTIVTMMIICVMIFVTGVSYKLVGAVLGVSIPSIIILLILISREGQTILDEYQGLRILAWLNPEKYPSSSYQQQNSIMAIGSGQLLGKGLGNEAFDSVKNGNYISEPHTDFIFAVAGEELGFIGTVVIIALIFFITLEILLIAKRAKDISGKLICVGMATLIGFQSFVNICVVTGLMPNTGLPLPFVSYGLTSLVTVYFGIGIVLNVGLQSKNNNGRLF</sequence>
<dbReference type="InterPro" id="IPR001182">
    <property type="entry name" value="FtsW/RodA"/>
</dbReference>
<dbReference type="GO" id="GO:0008360">
    <property type="term" value="P:regulation of cell shape"/>
    <property type="evidence" value="ECO:0007669"/>
    <property type="project" value="UniProtKB-KW"/>
</dbReference>
<dbReference type="AlphaFoldDB" id="A0A927U6X1"/>
<dbReference type="PANTHER" id="PTHR30474:SF1">
    <property type="entry name" value="PEPTIDOGLYCAN GLYCOSYLTRANSFERASE MRDB"/>
    <property type="match status" value="1"/>
</dbReference>
<feature type="transmembrane region" description="Helical" evidence="6">
    <location>
        <begin position="67"/>
        <end position="84"/>
    </location>
</feature>
<feature type="transmembrane region" description="Helical" evidence="6">
    <location>
        <begin position="174"/>
        <end position="193"/>
    </location>
</feature>
<feature type="transmembrane region" description="Helical" evidence="6">
    <location>
        <begin position="104"/>
        <end position="121"/>
    </location>
</feature>
<feature type="transmembrane region" description="Helical" evidence="6">
    <location>
        <begin position="305"/>
        <end position="329"/>
    </location>
</feature>
<evidence type="ECO:0000256" key="6">
    <source>
        <dbReference type="SAM" id="Phobius"/>
    </source>
</evidence>
<feature type="transmembrane region" description="Helical" evidence="6">
    <location>
        <begin position="12"/>
        <end position="29"/>
    </location>
</feature>
<evidence type="ECO:0000256" key="5">
    <source>
        <dbReference type="ARBA" id="ARBA00023136"/>
    </source>
</evidence>
<evidence type="ECO:0000256" key="3">
    <source>
        <dbReference type="ARBA" id="ARBA00022960"/>
    </source>
</evidence>
<keyword evidence="2 6" id="KW-0812">Transmembrane</keyword>
<evidence type="ECO:0000313" key="7">
    <source>
        <dbReference type="EMBL" id="MBE5919160.1"/>
    </source>
</evidence>
<dbReference type="GO" id="GO:0015648">
    <property type="term" value="F:lipid-linked peptidoglycan transporter activity"/>
    <property type="evidence" value="ECO:0007669"/>
    <property type="project" value="TreeGrafter"/>
</dbReference>
<name>A0A927U6X1_9FIRM</name>
<evidence type="ECO:0000313" key="8">
    <source>
        <dbReference type="Proteomes" id="UP000766246"/>
    </source>
</evidence>
<keyword evidence="3" id="KW-0133">Cell shape</keyword>